<evidence type="ECO:0008006" key="3">
    <source>
        <dbReference type="Google" id="ProtNLM"/>
    </source>
</evidence>
<evidence type="ECO:0000313" key="2">
    <source>
        <dbReference type="Proteomes" id="UP000001745"/>
    </source>
</evidence>
<dbReference type="OrthoDB" id="4224437at2759"/>
<dbReference type="InParanoid" id="B8MF78"/>
<dbReference type="OMA" id="DPENMAF"/>
<reference evidence="2" key="1">
    <citation type="journal article" date="2015" name="Genome Announc.">
        <title>Genome sequence of the AIDS-associated pathogen Penicillium marneffei (ATCC18224) and its near taxonomic relative Talaromyces stipitatus (ATCC10500).</title>
        <authorList>
            <person name="Nierman W.C."/>
            <person name="Fedorova-Abrams N.D."/>
            <person name="Andrianopoulos A."/>
        </authorList>
    </citation>
    <scope>NUCLEOTIDE SEQUENCE [LARGE SCALE GENOMIC DNA]</scope>
    <source>
        <strain evidence="2">ATCC 10500 / CBS 375.48 / QM 6759 / NRRL 1006</strain>
    </source>
</reference>
<proteinExistence type="predicted"/>
<keyword evidence="2" id="KW-1185">Reference proteome</keyword>
<name>B8MF78_TALSN</name>
<dbReference type="AlphaFoldDB" id="B8MF78"/>
<dbReference type="GeneID" id="8108160"/>
<dbReference type="EMBL" id="EQ962656">
    <property type="protein sequence ID" value="EED16177.1"/>
    <property type="molecule type" value="Genomic_DNA"/>
</dbReference>
<organism evidence="1 2">
    <name type="scientific">Talaromyces stipitatus (strain ATCC 10500 / CBS 375.48 / QM 6759 / NRRL 1006)</name>
    <name type="common">Penicillium stipitatum</name>
    <dbReference type="NCBI Taxonomy" id="441959"/>
    <lineage>
        <taxon>Eukaryota</taxon>
        <taxon>Fungi</taxon>
        <taxon>Dikarya</taxon>
        <taxon>Ascomycota</taxon>
        <taxon>Pezizomycotina</taxon>
        <taxon>Eurotiomycetes</taxon>
        <taxon>Eurotiomycetidae</taxon>
        <taxon>Eurotiales</taxon>
        <taxon>Trichocomaceae</taxon>
        <taxon>Talaromyces</taxon>
        <taxon>Talaromyces sect. Talaromyces</taxon>
    </lineage>
</organism>
<protein>
    <recommendedName>
        <fullName evidence="3">BTB domain-containing protein</fullName>
    </recommendedName>
</protein>
<accession>B8MF78</accession>
<sequence length="211" mass="23844">MSEPPLRFNLIELESEGTIPVYVNDRFAWQLPKKLLSMRAPKVLEGDATSWKIQNFSPDAFKLLTGWLYSPRGILSGPPAGKPINPYLELARLANRYEIAGLAPLVNKMVQKSFDDPENMAFMGETYNALDPHSPDRASISARFAALVVSKNMDVSTLKPLLKSSDLTRDMLAWIAIYYEHRCEHKELDEIMIWMAGQCQLWLDAVDEAAN</sequence>
<dbReference type="Proteomes" id="UP000001745">
    <property type="component" value="Unassembled WGS sequence"/>
</dbReference>
<dbReference type="STRING" id="441959.B8MF78"/>
<dbReference type="HOGENOM" id="CLU_1462267_0_0_1"/>
<dbReference type="RefSeq" id="XP_002483411.1">
    <property type="nucleotide sequence ID" value="XM_002483366.1"/>
</dbReference>
<dbReference type="VEuPathDB" id="FungiDB:TSTA_012840"/>
<evidence type="ECO:0000313" key="1">
    <source>
        <dbReference type="EMBL" id="EED16177.1"/>
    </source>
</evidence>
<dbReference type="PhylomeDB" id="B8MF78"/>
<gene>
    <name evidence="1" type="ORF">TSTA_012840</name>
</gene>